<name>A0A9J7HQJ5_BRAFL</name>
<keyword evidence="5" id="KW-1185">Reference proteome</keyword>
<dbReference type="PROSITE" id="PS50103">
    <property type="entry name" value="ZF_C3H1"/>
    <property type="match status" value="1"/>
</dbReference>
<evidence type="ECO:0000256" key="3">
    <source>
        <dbReference type="SAM" id="MobiDB-lite"/>
    </source>
</evidence>
<feature type="domain" description="C3H1-type" evidence="4">
    <location>
        <begin position="572"/>
        <end position="598"/>
    </location>
</feature>
<feature type="compositionally biased region" description="Basic and acidic residues" evidence="3">
    <location>
        <begin position="45"/>
        <end position="70"/>
    </location>
</feature>
<keyword evidence="1" id="KW-0479">Metal-binding</keyword>
<dbReference type="Proteomes" id="UP000001554">
    <property type="component" value="Unplaced"/>
</dbReference>
<dbReference type="KEGG" id="bfo:118407306"/>
<feature type="region of interest" description="Disordered" evidence="3">
    <location>
        <begin position="368"/>
        <end position="469"/>
    </location>
</feature>
<reference evidence="6" key="1">
    <citation type="submission" date="2025-08" db="UniProtKB">
        <authorList>
            <consortium name="RefSeq"/>
        </authorList>
    </citation>
    <scope>IDENTIFICATION</scope>
    <source>
        <strain evidence="6">S238N-H82</strain>
        <tissue evidence="6">Testes</tissue>
    </source>
</reference>
<feature type="compositionally biased region" description="Basic and acidic residues" evidence="3">
    <location>
        <begin position="378"/>
        <end position="389"/>
    </location>
</feature>
<feature type="region of interest" description="Disordered" evidence="3">
    <location>
        <begin position="324"/>
        <end position="344"/>
    </location>
</feature>
<evidence type="ECO:0000313" key="6">
    <source>
        <dbReference type="RefSeq" id="XP_035663661.1"/>
    </source>
</evidence>
<feature type="coiled-coil region" evidence="2">
    <location>
        <begin position="189"/>
        <end position="237"/>
    </location>
</feature>
<feature type="compositionally biased region" description="Basic and acidic residues" evidence="3">
    <location>
        <begin position="417"/>
        <end position="462"/>
    </location>
</feature>
<dbReference type="GO" id="GO:0008270">
    <property type="term" value="F:zinc ion binding"/>
    <property type="evidence" value="ECO:0007669"/>
    <property type="project" value="UniProtKB-KW"/>
</dbReference>
<dbReference type="InterPro" id="IPR039278">
    <property type="entry name" value="Red1"/>
</dbReference>
<dbReference type="InterPro" id="IPR000571">
    <property type="entry name" value="Znf_CCCH"/>
</dbReference>
<dbReference type="InterPro" id="IPR019607">
    <property type="entry name" value="Putative_zinc-finger_domain"/>
</dbReference>
<sequence length="987" mass="112330">MPACSSWLDDMLKAARRDADAAKAKPSPPPPQKAPVVPKTPEALVKLDLEKQQEYRRLKEEIARRERSRLEGSQPSSAAASPSVSDVETREDEQPLKDITTPEEQTPQDKTQLKDVGPPKTDESESGEVKTEEEKGEDFSKEEELRQRLLEKSVTDWEGRVEKHSDSVRKDQRLLAELSRQVTIKEGTVRAAQVKVQKLKEQLQAAEKILSGSQALVKRLQDQTSTVQQRLDRKQATQKQLLQALNKARIAAGKSPSSVTLSEISVTLKRKQPLPTEEKLNKKSKIERTAQLRMSPQSIVLEKERLQRLEREYAEKIRQLKEAMESKAPRVDKESAKVEVEKENLQPTNVLQPVVDYTQDKISLSYTSSAKASSSSLEVDKEQGTEDNKSKRRKSLLELNPSTKPQLLSPDRRRRSSERLRPRTQESESSQDAKSESSQDTKSESSQDTKRESAATPEEKTLNVRLPAGQGMETLRRLQTEKEKKLPSMCSLANVQFLKEYSVLETPVCKGLNLRFDPVTSGPTDLSDDLLPLPLRPYSSHLLNFRSYRFNPYYRTKSKLPLTSATFSHKVNPQQVICRFHLTGTCNDGDCRWQHLADAMFTGEEVYQDLLSYHLPLVGVTDTTDPAKCQQAIVSYVEKICRPNKEKMSENDQCLLLVSQVNEHARHVPPHTTFLQPRVWRPTQDHKKELREEENGEEDIRKFGKACALWRPAQAHMQGLREEEIGEGEDRKFGKGSYETFLQVNEHARHVPPHTTFLHPRVWRPAQPHRQGLREEEIGEGDDRKFGKDILKKASPPSEDQEFRYFASEGETFESLEAAALKEPQNSDLWVGLAHKYLKTGTGDENSRLDQALNVLSRGLEANECSEALWLQYLELYSRRSGRDETLEMCQQAVEFAPSYRIWWKYLSLQDTVEAKENVCCQILEFLRSPEYSGEAESCSHSLLEILLYRSQLCVVSGRRSKALPSCTGLSYVWSVGDGAGHCRSYR</sequence>
<evidence type="ECO:0000313" key="5">
    <source>
        <dbReference type="Proteomes" id="UP000001554"/>
    </source>
</evidence>
<dbReference type="Gene3D" id="1.25.40.10">
    <property type="entry name" value="Tetratricopeptide repeat domain"/>
    <property type="match status" value="1"/>
</dbReference>
<evidence type="ECO:0000256" key="2">
    <source>
        <dbReference type="SAM" id="Coils"/>
    </source>
</evidence>
<dbReference type="InterPro" id="IPR011990">
    <property type="entry name" value="TPR-like_helical_dom_sf"/>
</dbReference>
<protein>
    <submittedName>
        <fullName evidence="6">Zinc finger C3H1 domain-containing protein-like</fullName>
    </submittedName>
</protein>
<evidence type="ECO:0000259" key="4">
    <source>
        <dbReference type="PROSITE" id="PS50103"/>
    </source>
</evidence>
<proteinExistence type="predicted"/>
<dbReference type="PANTHER" id="PTHR21563">
    <property type="entry name" value="ZINC FINGER C3H1 DOMAIN-CONTAINING PROTEIN"/>
    <property type="match status" value="1"/>
</dbReference>
<dbReference type="SUPFAM" id="SSF48452">
    <property type="entry name" value="TPR-like"/>
    <property type="match status" value="1"/>
</dbReference>
<feature type="zinc finger region" description="C3H1-type" evidence="1">
    <location>
        <begin position="572"/>
        <end position="598"/>
    </location>
</feature>
<feature type="region of interest" description="Disordered" evidence="3">
    <location>
        <begin position="15"/>
        <end position="145"/>
    </location>
</feature>
<feature type="compositionally biased region" description="Low complexity" evidence="3">
    <location>
        <begin position="73"/>
        <end position="85"/>
    </location>
</feature>
<organism evidence="5 6">
    <name type="scientific">Branchiostoma floridae</name>
    <name type="common">Florida lancelet</name>
    <name type="synonym">Amphioxus</name>
    <dbReference type="NCBI Taxonomy" id="7739"/>
    <lineage>
        <taxon>Eukaryota</taxon>
        <taxon>Metazoa</taxon>
        <taxon>Chordata</taxon>
        <taxon>Cephalochordata</taxon>
        <taxon>Leptocardii</taxon>
        <taxon>Amphioxiformes</taxon>
        <taxon>Branchiostomatidae</taxon>
        <taxon>Branchiostoma</taxon>
    </lineage>
</organism>
<dbReference type="AlphaFoldDB" id="A0A9J7HQJ5"/>
<gene>
    <name evidence="6" type="primary">LOC118407306</name>
</gene>
<feature type="compositionally biased region" description="Basic and acidic residues" evidence="3">
    <location>
        <begin position="120"/>
        <end position="145"/>
    </location>
</feature>
<keyword evidence="2" id="KW-0175">Coiled coil</keyword>
<dbReference type="Pfam" id="PF10650">
    <property type="entry name" value="zf-C3H1"/>
    <property type="match status" value="1"/>
</dbReference>
<dbReference type="OrthoDB" id="10071835at2759"/>
<dbReference type="GeneID" id="118407306"/>
<accession>A0A9J7HQJ5</accession>
<evidence type="ECO:0000256" key="1">
    <source>
        <dbReference type="PROSITE-ProRule" id="PRU00723"/>
    </source>
</evidence>
<dbReference type="PANTHER" id="PTHR21563:SF3">
    <property type="entry name" value="ZINC FINGER C3H1 DOMAIN-CONTAINING PROTEIN"/>
    <property type="match status" value="1"/>
</dbReference>
<dbReference type="RefSeq" id="XP_035663661.1">
    <property type="nucleotide sequence ID" value="XM_035807768.1"/>
</dbReference>
<keyword evidence="1" id="KW-0862">Zinc</keyword>
<keyword evidence="1" id="KW-0863">Zinc-finger</keyword>
<feature type="compositionally biased region" description="Low complexity" evidence="3">
    <location>
        <begin position="368"/>
        <end position="377"/>
    </location>
</feature>